<reference evidence="2 3" key="1">
    <citation type="journal article" date="2014" name="PLoS Genet.">
        <title>Phylogenetically driven sequencing of extremely halophilic archaea reveals strategies for static and dynamic osmo-response.</title>
        <authorList>
            <person name="Becker E.A."/>
            <person name="Seitzer P.M."/>
            <person name="Tritt A."/>
            <person name="Larsen D."/>
            <person name="Krusor M."/>
            <person name="Yao A.I."/>
            <person name="Wu D."/>
            <person name="Madern D."/>
            <person name="Eisen J.A."/>
            <person name="Darling A.E."/>
            <person name="Facciotti M.T."/>
        </authorList>
    </citation>
    <scope>NUCLEOTIDE SEQUENCE [LARGE SCALE GENOMIC DNA]</scope>
    <source>
        <strain evidence="2 3">JCM 12255</strain>
    </source>
</reference>
<dbReference type="EMBL" id="AOHZ01000040">
    <property type="protein sequence ID" value="ELY57761.1"/>
    <property type="molecule type" value="Genomic_DNA"/>
</dbReference>
<evidence type="ECO:0000313" key="3">
    <source>
        <dbReference type="Proteomes" id="UP000011602"/>
    </source>
</evidence>
<protein>
    <submittedName>
        <fullName evidence="2">Uncharacterized protein</fullName>
    </submittedName>
</protein>
<dbReference type="AlphaFoldDB" id="L9X8I3"/>
<keyword evidence="3" id="KW-1185">Reference proteome</keyword>
<dbReference type="eggNOG" id="arCOG11533">
    <property type="taxonomic scope" value="Archaea"/>
</dbReference>
<organism evidence="2 3">
    <name type="scientific">Natronolimnohabitans innermongolicus JCM 12255</name>
    <dbReference type="NCBI Taxonomy" id="1227499"/>
    <lineage>
        <taxon>Archaea</taxon>
        <taxon>Methanobacteriati</taxon>
        <taxon>Methanobacteriota</taxon>
        <taxon>Stenosarchaea group</taxon>
        <taxon>Halobacteria</taxon>
        <taxon>Halobacteriales</taxon>
        <taxon>Natrialbaceae</taxon>
        <taxon>Natronolimnohabitans</taxon>
    </lineage>
</organism>
<accession>L9X8I3</accession>
<feature type="coiled-coil region" evidence="1">
    <location>
        <begin position="12"/>
        <end position="46"/>
    </location>
</feature>
<gene>
    <name evidence="2" type="ORF">C493_07724</name>
</gene>
<sequence length="81" mass="9461">MGHRRRVPGTRRQRLSRRLADLEGRLEDAEQQLEQVENTLRGVLREANDVSLGGPCKCGESLLIVRRRTIYCPRCRYRRAI</sequence>
<keyword evidence="1" id="KW-0175">Coiled coil</keyword>
<evidence type="ECO:0000313" key="2">
    <source>
        <dbReference type="EMBL" id="ELY57761.1"/>
    </source>
</evidence>
<proteinExistence type="predicted"/>
<comment type="caution">
    <text evidence="2">The sequence shown here is derived from an EMBL/GenBank/DDBJ whole genome shotgun (WGS) entry which is preliminary data.</text>
</comment>
<name>L9X8I3_9EURY</name>
<dbReference type="OrthoDB" id="205571at2157"/>
<dbReference type="Proteomes" id="UP000011602">
    <property type="component" value="Unassembled WGS sequence"/>
</dbReference>
<dbReference type="RefSeq" id="WP_007258844.1">
    <property type="nucleotide sequence ID" value="NZ_AOHZ01000040.1"/>
</dbReference>
<evidence type="ECO:0000256" key="1">
    <source>
        <dbReference type="SAM" id="Coils"/>
    </source>
</evidence>
<dbReference type="STRING" id="1227499.C493_07724"/>